<dbReference type="AlphaFoldDB" id="A0A5B7DUP5"/>
<comment type="caution">
    <text evidence="2">The sequence shown here is derived from an EMBL/GenBank/DDBJ whole genome shotgun (WGS) entry which is preliminary data.</text>
</comment>
<name>A0A5B7DUP5_PORTR</name>
<dbReference type="EMBL" id="VSRR010001456">
    <property type="protein sequence ID" value="MPC25402.1"/>
    <property type="molecule type" value="Genomic_DNA"/>
</dbReference>
<evidence type="ECO:0000313" key="2">
    <source>
        <dbReference type="EMBL" id="MPC25402.1"/>
    </source>
</evidence>
<reference evidence="2 3" key="1">
    <citation type="submission" date="2019-05" db="EMBL/GenBank/DDBJ databases">
        <title>Another draft genome of Portunus trituberculatus and its Hox gene families provides insights of decapod evolution.</title>
        <authorList>
            <person name="Jeong J.-H."/>
            <person name="Song I."/>
            <person name="Kim S."/>
            <person name="Choi T."/>
            <person name="Kim D."/>
            <person name="Ryu S."/>
            <person name="Kim W."/>
        </authorList>
    </citation>
    <scope>NUCLEOTIDE SEQUENCE [LARGE SCALE GENOMIC DNA]</scope>
    <source>
        <tissue evidence="2">Muscle</tissue>
    </source>
</reference>
<sequence length="79" mass="8718">MSGRGGRNTRGRGPLGPLPGLGPMRPGAGLGLGPLGRCIPWPLRYCANSPSEVFIQYLIDRTRGYKFKTPHVRTQLEKW</sequence>
<organism evidence="2 3">
    <name type="scientific">Portunus trituberculatus</name>
    <name type="common">Swimming crab</name>
    <name type="synonym">Neptunus trituberculatus</name>
    <dbReference type="NCBI Taxonomy" id="210409"/>
    <lineage>
        <taxon>Eukaryota</taxon>
        <taxon>Metazoa</taxon>
        <taxon>Ecdysozoa</taxon>
        <taxon>Arthropoda</taxon>
        <taxon>Crustacea</taxon>
        <taxon>Multicrustacea</taxon>
        <taxon>Malacostraca</taxon>
        <taxon>Eumalacostraca</taxon>
        <taxon>Eucarida</taxon>
        <taxon>Decapoda</taxon>
        <taxon>Pleocyemata</taxon>
        <taxon>Brachyura</taxon>
        <taxon>Eubrachyura</taxon>
        <taxon>Portunoidea</taxon>
        <taxon>Portunidae</taxon>
        <taxon>Portuninae</taxon>
        <taxon>Portunus</taxon>
    </lineage>
</organism>
<evidence type="ECO:0000313" key="3">
    <source>
        <dbReference type="Proteomes" id="UP000324222"/>
    </source>
</evidence>
<feature type="region of interest" description="Disordered" evidence="1">
    <location>
        <begin position="1"/>
        <end position="23"/>
    </location>
</feature>
<keyword evidence="3" id="KW-1185">Reference proteome</keyword>
<proteinExistence type="predicted"/>
<dbReference type="Proteomes" id="UP000324222">
    <property type="component" value="Unassembled WGS sequence"/>
</dbReference>
<gene>
    <name evidence="2" type="ORF">E2C01_018512</name>
</gene>
<evidence type="ECO:0000256" key="1">
    <source>
        <dbReference type="SAM" id="MobiDB-lite"/>
    </source>
</evidence>
<accession>A0A5B7DUP5</accession>
<protein>
    <submittedName>
        <fullName evidence="2">Uncharacterized protein</fullName>
    </submittedName>
</protein>